<comment type="similarity">
    <text evidence="1">Belongs to the short-chain dehydrogenases/reductases (SDR) family.</text>
</comment>
<dbReference type="Gene3D" id="3.40.50.720">
    <property type="entry name" value="NAD(P)-binding Rossmann-like Domain"/>
    <property type="match status" value="1"/>
</dbReference>
<evidence type="ECO:0008006" key="4">
    <source>
        <dbReference type="Google" id="ProtNLM"/>
    </source>
</evidence>
<dbReference type="PANTHER" id="PTHR43639">
    <property type="entry name" value="OXIDOREDUCTASE, SHORT-CHAIN DEHYDROGENASE/REDUCTASE FAMILY (AFU_ORTHOLOGUE AFUA_5G02870)"/>
    <property type="match status" value="1"/>
</dbReference>
<name>A0A382IK81_9ZZZZ</name>
<evidence type="ECO:0000256" key="2">
    <source>
        <dbReference type="ARBA" id="ARBA00023002"/>
    </source>
</evidence>
<dbReference type="PRINTS" id="PR00081">
    <property type="entry name" value="GDHRDH"/>
</dbReference>
<dbReference type="PANTHER" id="PTHR43639:SF1">
    <property type="entry name" value="SHORT-CHAIN DEHYDROGENASE_REDUCTASE FAMILY PROTEIN"/>
    <property type="match status" value="1"/>
</dbReference>
<reference evidence="3" key="1">
    <citation type="submission" date="2018-05" db="EMBL/GenBank/DDBJ databases">
        <authorList>
            <person name="Lanie J.A."/>
            <person name="Ng W.-L."/>
            <person name="Kazmierczak K.M."/>
            <person name="Andrzejewski T.M."/>
            <person name="Davidsen T.M."/>
            <person name="Wayne K.J."/>
            <person name="Tettelin H."/>
            <person name="Glass J.I."/>
            <person name="Rusch D."/>
            <person name="Podicherti R."/>
            <person name="Tsui H.-C.T."/>
            <person name="Winkler M.E."/>
        </authorList>
    </citation>
    <scope>NUCLEOTIDE SEQUENCE</scope>
</reference>
<proteinExistence type="inferred from homology"/>
<dbReference type="InterPro" id="IPR036291">
    <property type="entry name" value="NAD(P)-bd_dom_sf"/>
</dbReference>
<evidence type="ECO:0000313" key="3">
    <source>
        <dbReference type="EMBL" id="SVC00026.1"/>
    </source>
</evidence>
<dbReference type="GO" id="GO:0016491">
    <property type="term" value="F:oxidoreductase activity"/>
    <property type="evidence" value="ECO:0007669"/>
    <property type="project" value="UniProtKB-KW"/>
</dbReference>
<protein>
    <recommendedName>
        <fullName evidence="4">Cyclopentanol dehydrogenase</fullName>
    </recommendedName>
</protein>
<dbReference type="FunFam" id="3.40.50.720:FF:000084">
    <property type="entry name" value="Short-chain dehydrogenase reductase"/>
    <property type="match status" value="1"/>
</dbReference>
<dbReference type="Pfam" id="PF13561">
    <property type="entry name" value="adh_short_C2"/>
    <property type="match status" value="1"/>
</dbReference>
<dbReference type="PRINTS" id="PR00080">
    <property type="entry name" value="SDRFAMILY"/>
</dbReference>
<dbReference type="AlphaFoldDB" id="A0A382IK81"/>
<organism evidence="3">
    <name type="scientific">marine metagenome</name>
    <dbReference type="NCBI Taxonomy" id="408172"/>
    <lineage>
        <taxon>unclassified sequences</taxon>
        <taxon>metagenomes</taxon>
        <taxon>ecological metagenomes</taxon>
    </lineage>
</organism>
<feature type="non-terminal residue" evidence="3">
    <location>
        <position position="1"/>
    </location>
</feature>
<dbReference type="InterPro" id="IPR002347">
    <property type="entry name" value="SDR_fam"/>
</dbReference>
<dbReference type="EMBL" id="UINC01067900">
    <property type="protein sequence ID" value="SVC00026.1"/>
    <property type="molecule type" value="Genomic_DNA"/>
</dbReference>
<accession>A0A382IK81</accession>
<keyword evidence="2" id="KW-0560">Oxidoreductase</keyword>
<evidence type="ECO:0000256" key="1">
    <source>
        <dbReference type="ARBA" id="ARBA00006484"/>
    </source>
</evidence>
<dbReference type="SUPFAM" id="SSF51735">
    <property type="entry name" value="NAD(P)-binding Rossmann-fold domains"/>
    <property type="match status" value="1"/>
</dbReference>
<gene>
    <name evidence="3" type="ORF">METZ01_LOCUS252880</name>
</gene>
<sequence>VTVSADWERVIDATYELFGSPDILVNNAGNSARFNVEETTENIWQQQMDVHSKSVFLGSKQIIPLMKKSGGGSIVNISSIYGLVGSPTVTAYHAGKGASRLLTKSIAMQYAKDNVRVNSVHPGYAVTPLTNEFFADPEQRNWLLSRIPMKRIGSAFDIVPAVVYLASDESSFVTGSELVVDGGVTTQ</sequence>